<comment type="caution">
    <text evidence="3">The sequence shown here is derived from an EMBL/GenBank/DDBJ whole genome shotgun (WGS) entry which is preliminary data.</text>
</comment>
<protein>
    <submittedName>
        <fullName evidence="3">Uncharacterized protein</fullName>
    </submittedName>
</protein>
<accession>A0A8H9LJV6</accession>
<feature type="compositionally biased region" description="Gly residues" evidence="1">
    <location>
        <begin position="1"/>
        <end position="16"/>
    </location>
</feature>
<reference evidence="3" key="1">
    <citation type="journal article" date="2014" name="Int. J. Syst. Evol. Microbiol.">
        <title>Complete genome sequence of Corynebacterium casei LMG S-19264T (=DSM 44701T), isolated from a smear-ripened cheese.</title>
        <authorList>
            <consortium name="US DOE Joint Genome Institute (JGI-PGF)"/>
            <person name="Walter F."/>
            <person name="Albersmeier A."/>
            <person name="Kalinowski J."/>
            <person name="Ruckert C."/>
        </authorList>
    </citation>
    <scope>NUCLEOTIDE SEQUENCE</scope>
    <source>
        <strain evidence="3">JCM 4136</strain>
    </source>
</reference>
<dbReference type="EMBL" id="BMSC01000006">
    <property type="protein sequence ID" value="GGU70880.1"/>
    <property type="molecule type" value="Genomic_DNA"/>
</dbReference>
<evidence type="ECO:0000313" key="4">
    <source>
        <dbReference type="Proteomes" id="UP000480804"/>
    </source>
</evidence>
<evidence type="ECO:0000313" key="3">
    <source>
        <dbReference type="EMBL" id="GGU70880.1"/>
    </source>
</evidence>
<organism evidence="3 5">
    <name type="scientific">Streptomyces gougerotii</name>
    <dbReference type="NCBI Taxonomy" id="53448"/>
    <lineage>
        <taxon>Bacteria</taxon>
        <taxon>Bacillati</taxon>
        <taxon>Actinomycetota</taxon>
        <taxon>Actinomycetes</taxon>
        <taxon>Kitasatosporales</taxon>
        <taxon>Streptomycetaceae</taxon>
        <taxon>Streptomyces</taxon>
        <taxon>Streptomyces diastaticus group</taxon>
    </lineage>
</organism>
<evidence type="ECO:0000313" key="5">
    <source>
        <dbReference type="Proteomes" id="UP000660975"/>
    </source>
</evidence>
<gene>
    <name evidence="3" type="ORF">GCM10010227_26220</name>
    <name evidence="2" type="ORF">Sgou_31000</name>
</gene>
<dbReference type="AlphaFoldDB" id="A0A8H9LJV6"/>
<dbReference type="Proteomes" id="UP000480804">
    <property type="component" value="Unassembled WGS sequence"/>
</dbReference>
<dbReference type="EMBL" id="BLLO01000017">
    <property type="protein sequence ID" value="GFH78430.1"/>
    <property type="molecule type" value="Genomic_DNA"/>
</dbReference>
<reference evidence="2 4" key="2">
    <citation type="submission" date="2020-02" db="EMBL/GenBank/DDBJ databases">
        <title>Whole genome shotgun sequence of Streptomyces gougerotii NBRC 13043.</title>
        <authorList>
            <person name="Ichikawa N."/>
            <person name="Komaki H."/>
            <person name="Tamura T."/>
        </authorList>
    </citation>
    <scope>NUCLEOTIDE SEQUENCE [LARGE SCALE GENOMIC DNA]</scope>
    <source>
        <strain evidence="2 4">NBRC 13043</strain>
    </source>
</reference>
<feature type="region of interest" description="Disordered" evidence="1">
    <location>
        <begin position="1"/>
        <end position="29"/>
    </location>
</feature>
<dbReference type="Proteomes" id="UP000660975">
    <property type="component" value="Unassembled WGS sequence"/>
</dbReference>
<sequence>MAGHLGVGGGPPGGAAPGRRPVRRTAGAVGGRDCCGAIFRSGRRSAKVRERGARVARPHLTTAVERAKFRREMTTRWDERKLDTYIQYVTCVKEISRAAMAAGRARDQGTDPSEALWEMETSENKRSILFETFVLLGNDKAATAAHEVNRRTWELLRAARKPDSGAAALDVPLVEALNGLHQAARADLTTGRPASGR</sequence>
<evidence type="ECO:0000256" key="1">
    <source>
        <dbReference type="SAM" id="MobiDB-lite"/>
    </source>
</evidence>
<name>A0A8H9LJV6_9ACTN</name>
<keyword evidence="4" id="KW-1185">Reference proteome</keyword>
<proteinExistence type="predicted"/>
<reference evidence="3" key="3">
    <citation type="submission" date="2020-09" db="EMBL/GenBank/DDBJ databases">
        <authorList>
            <person name="Sun Q."/>
            <person name="Ohkuma M."/>
        </authorList>
    </citation>
    <scope>NUCLEOTIDE SEQUENCE</scope>
    <source>
        <strain evidence="3">JCM 4136</strain>
    </source>
</reference>
<evidence type="ECO:0000313" key="2">
    <source>
        <dbReference type="EMBL" id="GFH78430.1"/>
    </source>
</evidence>